<keyword evidence="2" id="KW-1185">Reference proteome</keyword>
<protein>
    <submittedName>
        <fullName evidence="1">Uncharacterized protein</fullName>
    </submittedName>
</protein>
<name>A0A2H3D9U6_ARMGA</name>
<gene>
    <name evidence="1" type="ORF">ARMGADRAFT_1166565</name>
</gene>
<evidence type="ECO:0000313" key="1">
    <source>
        <dbReference type="EMBL" id="PBK90880.1"/>
    </source>
</evidence>
<dbReference type="OrthoDB" id="3263651at2759"/>
<dbReference type="EMBL" id="KZ293663">
    <property type="protein sequence ID" value="PBK90880.1"/>
    <property type="molecule type" value="Genomic_DNA"/>
</dbReference>
<sequence>MSYTIEATEPEILSLSMDPLPPEDYGWFFASGGSGVLWVRHLQDMRSFRAMAREHIESGIIHAELGDPRILFDVPPMIQGQVRQRDGKPVPVHWRISRRDDWHCMLDESSVFLSISEFLQNQRGRIASFMSDKMFSATNISRAETAVTSSCTVMHKDLIPNFLNNAFSVDANDNYRIIICRDMGAVRRLLPTHISPPRGFETLKFLETHFHTSVRANILYGDVKEEYGHRATEVLMDELGVGGDDDDEMVPLSNPRWKSVIDKAILEEITRGRLTAASYDQLL</sequence>
<evidence type="ECO:0000313" key="2">
    <source>
        <dbReference type="Proteomes" id="UP000217790"/>
    </source>
</evidence>
<accession>A0A2H3D9U6</accession>
<dbReference type="Proteomes" id="UP000217790">
    <property type="component" value="Unassembled WGS sequence"/>
</dbReference>
<dbReference type="InParanoid" id="A0A2H3D9U6"/>
<dbReference type="AlphaFoldDB" id="A0A2H3D9U6"/>
<proteinExistence type="predicted"/>
<organism evidence="1 2">
    <name type="scientific">Armillaria gallica</name>
    <name type="common">Bulbous honey fungus</name>
    <name type="synonym">Armillaria bulbosa</name>
    <dbReference type="NCBI Taxonomy" id="47427"/>
    <lineage>
        <taxon>Eukaryota</taxon>
        <taxon>Fungi</taxon>
        <taxon>Dikarya</taxon>
        <taxon>Basidiomycota</taxon>
        <taxon>Agaricomycotina</taxon>
        <taxon>Agaricomycetes</taxon>
        <taxon>Agaricomycetidae</taxon>
        <taxon>Agaricales</taxon>
        <taxon>Marasmiineae</taxon>
        <taxon>Physalacriaceae</taxon>
        <taxon>Armillaria</taxon>
    </lineage>
</organism>
<reference evidence="2" key="1">
    <citation type="journal article" date="2017" name="Nat. Ecol. Evol.">
        <title>Genome expansion and lineage-specific genetic innovations in the forest pathogenic fungi Armillaria.</title>
        <authorList>
            <person name="Sipos G."/>
            <person name="Prasanna A.N."/>
            <person name="Walter M.C."/>
            <person name="O'Connor E."/>
            <person name="Balint B."/>
            <person name="Krizsan K."/>
            <person name="Kiss B."/>
            <person name="Hess J."/>
            <person name="Varga T."/>
            <person name="Slot J."/>
            <person name="Riley R."/>
            <person name="Boka B."/>
            <person name="Rigling D."/>
            <person name="Barry K."/>
            <person name="Lee J."/>
            <person name="Mihaltcheva S."/>
            <person name="LaButti K."/>
            <person name="Lipzen A."/>
            <person name="Waldron R."/>
            <person name="Moloney N.M."/>
            <person name="Sperisen C."/>
            <person name="Kredics L."/>
            <person name="Vagvoelgyi C."/>
            <person name="Patrignani A."/>
            <person name="Fitzpatrick D."/>
            <person name="Nagy I."/>
            <person name="Doyle S."/>
            <person name="Anderson J.B."/>
            <person name="Grigoriev I.V."/>
            <person name="Gueldener U."/>
            <person name="Muensterkoetter M."/>
            <person name="Nagy L.G."/>
        </authorList>
    </citation>
    <scope>NUCLEOTIDE SEQUENCE [LARGE SCALE GENOMIC DNA]</scope>
    <source>
        <strain evidence="2">Ar21-2</strain>
    </source>
</reference>